<feature type="signal peptide" evidence="1">
    <location>
        <begin position="1"/>
        <end position="21"/>
    </location>
</feature>
<gene>
    <name evidence="2" type="ORF">SAMN05216562_2731</name>
</gene>
<accession>A0A1H4AF18</accession>
<keyword evidence="1" id="KW-0732">Signal</keyword>
<evidence type="ECO:0000256" key="1">
    <source>
        <dbReference type="SAM" id="SignalP"/>
    </source>
</evidence>
<dbReference type="EMBL" id="FNQO01000003">
    <property type="protein sequence ID" value="SEA34341.1"/>
    <property type="molecule type" value="Genomic_DNA"/>
</dbReference>
<evidence type="ECO:0000313" key="2">
    <source>
        <dbReference type="EMBL" id="SEA34341.1"/>
    </source>
</evidence>
<evidence type="ECO:0000313" key="3">
    <source>
        <dbReference type="Proteomes" id="UP000198658"/>
    </source>
</evidence>
<dbReference type="RefSeq" id="WP_139304898.1">
    <property type="nucleotide sequence ID" value="NZ_FNQO01000003.1"/>
</dbReference>
<name>A0A1H4AF18_9GAMM</name>
<sequence>MGYGSPIVAALVLSASLPSVAVSADNVTASASARITLHLPPRVELRREQDGGRERLCLSHIPGWYFSIQFTSSGEESGRQMAGQSGSYCLSADITKDADSIMIVAQ</sequence>
<dbReference type="OrthoDB" id="9777817at2"/>
<dbReference type="STRING" id="658218.SAMN05216562_2731"/>
<feature type="chain" id="PRO_5011519025" evidence="1">
    <location>
        <begin position="22"/>
        <end position="106"/>
    </location>
</feature>
<dbReference type="Proteomes" id="UP000198658">
    <property type="component" value="Unassembled WGS sequence"/>
</dbReference>
<reference evidence="3" key="1">
    <citation type="submission" date="2016-10" db="EMBL/GenBank/DDBJ databases">
        <authorList>
            <person name="Varghese N."/>
            <person name="Submissions S."/>
        </authorList>
    </citation>
    <scope>NUCLEOTIDE SEQUENCE [LARGE SCALE GENOMIC DNA]</scope>
    <source>
        <strain evidence="3">CGMCC 1.10657</strain>
    </source>
</reference>
<keyword evidence="3" id="KW-1185">Reference proteome</keyword>
<proteinExistence type="predicted"/>
<protein>
    <submittedName>
        <fullName evidence="2">Uncharacterized protein</fullName>
    </submittedName>
</protein>
<dbReference type="AlphaFoldDB" id="A0A1H4AF18"/>
<organism evidence="2 3">
    <name type="scientific">Microbulbifer marinus</name>
    <dbReference type="NCBI Taxonomy" id="658218"/>
    <lineage>
        <taxon>Bacteria</taxon>
        <taxon>Pseudomonadati</taxon>
        <taxon>Pseudomonadota</taxon>
        <taxon>Gammaproteobacteria</taxon>
        <taxon>Cellvibrionales</taxon>
        <taxon>Microbulbiferaceae</taxon>
        <taxon>Microbulbifer</taxon>
    </lineage>
</organism>